<evidence type="ECO:0000313" key="5">
    <source>
        <dbReference type="EnsemblPlants" id="LPERR02G01290.1"/>
    </source>
</evidence>
<proteinExistence type="predicted"/>
<reference evidence="5 6" key="1">
    <citation type="submission" date="2012-08" db="EMBL/GenBank/DDBJ databases">
        <title>Oryza genome evolution.</title>
        <authorList>
            <person name="Wing R.A."/>
        </authorList>
    </citation>
    <scope>NUCLEOTIDE SEQUENCE</scope>
</reference>
<evidence type="ECO:0000256" key="2">
    <source>
        <dbReference type="ARBA" id="ARBA00023098"/>
    </source>
</evidence>
<dbReference type="STRING" id="77586.A0A0D9VBG0"/>
<dbReference type="GO" id="GO:0009395">
    <property type="term" value="P:phospholipid catabolic process"/>
    <property type="evidence" value="ECO:0007669"/>
    <property type="project" value="TreeGrafter"/>
</dbReference>
<dbReference type="Gene3D" id="2.60.40.150">
    <property type="entry name" value="C2 domain"/>
    <property type="match status" value="1"/>
</dbReference>
<dbReference type="HOGENOM" id="CLU_072179_0_0_1"/>
<dbReference type="PANTHER" id="PTHR18896:SF70">
    <property type="entry name" value="OS02G0120200 PROTEIN"/>
    <property type="match status" value="1"/>
</dbReference>
<feature type="domain" description="C2" evidence="4">
    <location>
        <begin position="1"/>
        <end position="157"/>
    </location>
</feature>
<evidence type="ECO:0000259" key="4">
    <source>
        <dbReference type="PROSITE" id="PS50004"/>
    </source>
</evidence>
<dbReference type="eggNOG" id="KOG1329">
    <property type="taxonomic scope" value="Eukaryota"/>
</dbReference>
<evidence type="ECO:0000256" key="1">
    <source>
        <dbReference type="ARBA" id="ARBA00022737"/>
    </source>
</evidence>
<dbReference type="PROSITE" id="PS50004">
    <property type="entry name" value="C2"/>
    <property type="match status" value="1"/>
</dbReference>
<feature type="region of interest" description="Disordered" evidence="3">
    <location>
        <begin position="47"/>
        <end position="71"/>
    </location>
</feature>
<dbReference type="SUPFAM" id="SSF49562">
    <property type="entry name" value="C2 domain (Calcium/lipid-binding domain, CaLB)"/>
    <property type="match status" value="1"/>
</dbReference>
<evidence type="ECO:0000313" key="6">
    <source>
        <dbReference type="Proteomes" id="UP000032180"/>
    </source>
</evidence>
<dbReference type="InterPro" id="IPR035892">
    <property type="entry name" value="C2_domain_sf"/>
</dbReference>
<accession>A0A0D9VBG0</accession>
<dbReference type="Pfam" id="PF00168">
    <property type="entry name" value="C2"/>
    <property type="match status" value="1"/>
</dbReference>
<dbReference type="GO" id="GO:0004630">
    <property type="term" value="F:phospholipase D activity"/>
    <property type="evidence" value="ECO:0007669"/>
    <property type="project" value="TreeGrafter"/>
</dbReference>
<reference evidence="6" key="2">
    <citation type="submission" date="2013-12" db="EMBL/GenBank/DDBJ databases">
        <authorList>
            <person name="Yu Y."/>
            <person name="Lee S."/>
            <person name="de Baynast K."/>
            <person name="Wissotski M."/>
            <person name="Liu L."/>
            <person name="Talag J."/>
            <person name="Goicoechea J."/>
            <person name="Angelova A."/>
            <person name="Jetty R."/>
            <person name="Kudrna D."/>
            <person name="Golser W."/>
            <person name="Rivera L."/>
            <person name="Zhang J."/>
            <person name="Wing R."/>
        </authorList>
    </citation>
    <scope>NUCLEOTIDE SEQUENCE</scope>
</reference>
<keyword evidence="6" id="KW-1185">Reference proteome</keyword>
<keyword evidence="2" id="KW-0443">Lipid metabolism</keyword>
<dbReference type="EnsemblPlants" id="LPERR02G01290.1">
    <property type="protein sequence ID" value="LPERR02G01290.1"/>
    <property type="gene ID" value="LPERR02G01290"/>
</dbReference>
<keyword evidence="1" id="KW-0677">Repeat</keyword>
<dbReference type="SUPFAM" id="SSF56024">
    <property type="entry name" value="Phospholipase D/nuclease"/>
    <property type="match status" value="1"/>
</dbReference>
<sequence length="368" mass="39922">MSNSGDPPPPPVLLHGDVDLTIHEARGLPNMDFLSTLLRRLCLRPSSAPAPARSVPGDGDDRHQPHGHHILPTSDPYAAVVVAVAGGGNITVARTHVVRNSEDPTWSTRVLLHLAHVSPGLSFHVKDADPFGSDLIGVALLPSSLLLSPNPIISQWLPLLRPDGRGRPKPNSAIRISASFFPAADHRIAGGGGIPIPAYFPARRGCEVRLYQDAHVAGGGETAARCWEEMCMAILGAQHLVYVVGWSVNTRVRMLREERSPEMERKLEELRELAGGGDGGKAVEEMTLGELLKYKSQEGVRVCLLVWDDKTSHDNFFLKTGGVMQTGDEETKKFFKHSSVICVLSPRYPSSKLSMAKQKAICNAERGV</sequence>
<dbReference type="AlphaFoldDB" id="A0A0D9VBG0"/>
<name>A0A0D9VBG0_9ORYZ</name>
<dbReference type="InterPro" id="IPR000008">
    <property type="entry name" value="C2_dom"/>
</dbReference>
<dbReference type="PANTHER" id="PTHR18896">
    <property type="entry name" value="PHOSPHOLIPASE D"/>
    <property type="match status" value="1"/>
</dbReference>
<dbReference type="GO" id="GO:0005886">
    <property type="term" value="C:plasma membrane"/>
    <property type="evidence" value="ECO:0007669"/>
    <property type="project" value="TreeGrafter"/>
</dbReference>
<organism evidence="5 6">
    <name type="scientific">Leersia perrieri</name>
    <dbReference type="NCBI Taxonomy" id="77586"/>
    <lineage>
        <taxon>Eukaryota</taxon>
        <taxon>Viridiplantae</taxon>
        <taxon>Streptophyta</taxon>
        <taxon>Embryophyta</taxon>
        <taxon>Tracheophyta</taxon>
        <taxon>Spermatophyta</taxon>
        <taxon>Magnoliopsida</taxon>
        <taxon>Liliopsida</taxon>
        <taxon>Poales</taxon>
        <taxon>Poaceae</taxon>
        <taxon>BOP clade</taxon>
        <taxon>Oryzoideae</taxon>
        <taxon>Oryzeae</taxon>
        <taxon>Oryzinae</taxon>
        <taxon>Leersia</taxon>
    </lineage>
</organism>
<dbReference type="Proteomes" id="UP000032180">
    <property type="component" value="Chromosome 2"/>
</dbReference>
<protein>
    <recommendedName>
        <fullName evidence="4">C2 domain-containing protein</fullName>
    </recommendedName>
</protein>
<dbReference type="SMART" id="SM00239">
    <property type="entry name" value="C2"/>
    <property type="match status" value="1"/>
</dbReference>
<evidence type="ECO:0000256" key="3">
    <source>
        <dbReference type="SAM" id="MobiDB-lite"/>
    </source>
</evidence>
<reference evidence="5" key="3">
    <citation type="submission" date="2015-04" db="UniProtKB">
        <authorList>
            <consortium name="EnsemblPlants"/>
        </authorList>
    </citation>
    <scope>IDENTIFICATION</scope>
</reference>
<dbReference type="InterPro" id="IPR015679">
    <property type="entry name" value="PLipase_D_fam"/>
</dbReference>
<dbReference type="Gramene" id="LPERR02G01290.1">
    <property type="protein sequence ID" value="LPERR02G01290.1"/>
    <property type="gene ID" value="LPERR02G01290"/>
</dbReference>